<accession>A0A0G2AJA2</accession>
<evidence type="ECO:0000313" key="3">
    <source>
        <dbReference type="Proteomes" id="UP000034054"/>
    </source>
</evidence>
<reference evidence="2 3" key="1">
    <citation type="journal article" date="2015" name="Nature">
        <title>rRNA introns, odd ribosomes, and small enigmatic genomes across a large radiation of phyla.</title>
        <authorList>
            <person name="Brown C.T."/>
            <person name="Hug L.A."/>
            <person name="Thomas B.C."/>
            <person name="Sharon I."/>
            <person name="Castelle C.J."/>
            <person name="Singh A."/>
            <person name="Wilkins M.J."/>
            <person name="Williams K.H."/>
            <person name="Banfield J.F."/>
        </authorList>
    </citation>
    <scope>NUCLEOTIDE SEQUENCE [LARGE SCALE GENOMIC DNA]</scope>
</reference>
<evidence type="ECO:0000313" key="2">
    <source>
        <dbReference type="EMBL" id="KKW32654.1"/>
    </source>
</evidence>
<gene>
    <name evidence="2" type="ORF">UY76_C0021G0025</name>
</gene>
<feature type="transmembrane region" description="Helical" evidence="1">
    <location>
        <begin position="12"/>
        <end position="36"/>
    </location>
</feature>
<comment type="caution">
    <text evidence="2">The sequence shown here is derived from an EMBL/GenBank/DDBJ whole genome shotgun (WGS) entry which is preliminary data.</text>
</comment>
<protein>
    <submittedName>
        <fullName evidence="2">Uncharacterized protein</fullName>
    </submittedName>
</protein>
<evidence type="ECO:0000256" key="1">
    <source>
        <dbReference type="SAM" id="Phobius"/>
    </source>
</evidence>
<keyword evidence="1" id="KW-1133">Transmembrane helix</keyword>
<proteinExistence type="predicted"/>
<organism evidence="2 3">
    <name type="scientific">Candidatus Uhrbacteria bacterium GW2011_GWA2_52_8d</name>
    <dbReference type="NCBI Taxonomy" id="1618979"/>
    <lineage>
        <taxon>Bacteria</taxon>
        <taxon>Candidatus Uhriibacteriota</taxon>
    </lineage>
</organism>
<keyword evidence="1" id="KW-0812">Transmembrane</keyword>
<dbReference type="EMBL" id="LCRH01000021">
    <property type="protein sequence ID" value="KKW32654.1"/>
    <property type="molecule type" value="Genomic_DNA"/>
</dbReference>
<dbReference type="Proteomes" id="UP000034054">
    <property type="component" value="Unassembled WGS sequence"/>
</dbReference>
<dbReference type="AlphaFoldDB" id="A0A0G2AJA2"/>
<sequence length="96" mass="11127">MVMFELPNIDVPMYVFLCVFGAYMLFYVIYSLFNIYHLIRYGIYGFGLYLIVTIFTGGTILLVAGSMFLLLDYDWTLPLSLNDATEFYNEDLFPGL</sequence>
<name>A0A0G2AJA2_9BACT</name>
<feature type="transmembrane region" description="Helical" evidence="1">
    <location>
        <begin position="48"/>
        <end position="71"/>
    </location>
</feature>
<keyword evidence="1" id="KW-0472">Membrane</keyword>